<evidence type="ECO:0000313" key="2">
    <source>
        <dbReference type="EMBL" id="KAH7139125.1"/>
    </source>
</evidence>
<dbReference type="OrthoDB" id="3777084at2759"/>
<feature type="signal peptide" evidence="1">
    <location>
        <begin position="1"/>
        <end position="18"/>
    </location>
</feature>
<proteinExistence type="predicted"/>
<name>A0A9P9EJ26_9PLEO</name>
<evidence type="ECO:0000256" key="1">
    <source>
        <dbReference type="SAM" id="SignalP"/>
    </source>
</evidence>
<dbReference type="Proteomes" id="UP000700596">
    <property type="component" value="Unassembled WGS sequence"/>
</dbReference>
<accession>A0A9P9EJ26</accession>
<reference evidence="2" key="1">
    <citation type="journal article" date="2021" name="Nat. Commun.">
        <title>Genetic determinants of endophytism in the Arabidopsis root mycobiome.</title>
        <authorList>
            <person name="Mesny F."/>
            <person name="Miyauchi S."/>
            <person name="Thiergart T."/>
            <person name="Pickel B."/>
            <person name="Atanasova L."/>
            <person name="Karlsson M."/>
            <person name="Huettel B."/>
            <person name="Barry K.W."/>
            <person name="Haridas S."/>
            <person name="Chen C."/>
            <person name="Bauer D."/>
            <person name="Andreopoulos W."/>
            <person name="Pangilinan J."/>
            <person name="LaButti K."/>
            <person name="Riley R."/>
            <person name="Lipzen A."/>
            <person name="Clum A."/>
            <person name="Drula E."/>
            <person name="Henrissat B."/>
            <person name="Kohler A."/>
            <person name="Grigoriev I.V."/>
            <person name="Martin F.M."/>
            <person name="Hacquard S."/>
        </authorList>
    </citation>
    <scope>NUCLEOTIDE SEQUENCE</scope>
    <source>
        <strain evidence="2">MPI-CAGE-CH-0243</strain>
    </source>
</reference>
<feature type="chain" id="PRO_5040311131" evidence="1">
    <location>
        <begin position="19"/>
        <end position="131"/>
    </location>
</feature>
<comment type="caution">
    <text evidence="2">The sequence shown here is derived from an EMBL/GenBank/DDBJ whole genome shotgun (WGS) entry which is preliminary data.</text>
</comment>
<keyword evidence="3" id="KW-1185">Reference proteome</keyword>
<keyword evidence="1" id="KW-0732">Signal</keyword>
<dbReference type="AlphaFoldDB" id="A0A9P9EJ26"/>
<sequence length="131" mass="13933">MHFPTLLSVLALTTAISAAPIADSIPSQSLNPAFVARANSKLNQYPKDDCKDNNGSNAPTFHASPPLRKCYDLHSTTVSFYFGLGPLSQTWVYSEAGCKGLSVNIGGKGGCQKVGANFSDGFKTIRSVMMD</sequence>
<gene>
    <name evidence="2" type="ORF">B0J11DRAFT_588812</name>
</gene>
<dbReference type="EMBL" id="JAGMWT010000001">
    <property type="protein sequence ID" value="KAH7139125.1"/>
    <property type="molecule type" value="Genomic_DNA"/>
</dbReference>
<evidence type="ECO:0000313" key="3">
    <source>
        <dbReference type="Proteomes" id="UP000700596"/>
    </source>
</evidence>
<protein>
    <submittedName>
        <fullName evidence="2">Uncharacterized protein</fullName>
    </submittedName>
</protein>
<organism evidence="2 3">
    <name type="scientific">Dendryphion nanum</name>
    <dbReference type="NCBI Taxonomy" id="256645"/>
    <lineage>
        <taxon>Eukaryota</taxon>
        <taxon>Fungi</taxon>
        <taxon>Dikarya</taxon>
        <taxon>Ascomycota</taxon>
        <taxon>Pezizomycotina</taxon>
        <taxon>Dothideomycetes</taxon>
        <taxon>Pleosporomycetidae</taxon>
        <taxon>Pleosporales</taxon>
        <taxon>Torulaceae</taxon>
        <taxon>Dendryphion</taxon>
    </lineage>
</organism>